<evidence type="ECO:0000313" key="8">
    <source>
        <dbReference type="Proteomes" id="UP000504615"/>
    </source>
</evidence>
<dbReference type="RefSeq" id="XP_011630822.1">
    <property type="nucleotide sequence ID" value="XM_011632520.2"/>
</dbReference>
<dbReference type="PANTHER" id="PTHR22948:SF29">
    <property type="entry name" value="FI02030P-RELATED"/>
    <property type="match status" value="1"/>
</dbReference>
<feature type="compositionally biased region" description="Polar residues" evidence="5">
    <location>
        <begin position="110"/>
        <end position="136"/>
    </location>
</feature>
<dbReference type="InterPro" id="IPR041966">
    <property type="entry name" value="LOTUS-like"/>
</dbReference>
<dbReference type="RefSeq" id="XP_011630819.1">
    <property type="nucleotide sequence ID" value="XM_011632517.2"/>
</dbReference>
<evidence type="ECO:0000313" key="11">
    <source>
        <dbReference type="RefSeq" id="XP_011630821.1"/>
    </source>
</evidence>
<protein>
    <submittedName>
        <fullName evidence="9 10">Tudor domain-containing protein 7</fullName>
    </submittedName>
</protein>
<keyword evidence="4" id="KW-0221">Differentiation</keyword>
<evidence type="ECO:0000259" key="7">
    <source>
        <dbReference type="PROSITE" id="PS51644"/>
    </source>
</evidence>
<dbReference type="Pfam" id="PF12872">
    <property type="entry name" value="OST-HTH"/>
    <property type="match status" value="1"/>
</dbReference>
<dbReference type="GO" id="GO:0007283">
    <property type="term" value="P:spermatogenesis"/>
    <property type="evidence" value="ECO:0007669"/>
    <property type="project" value="UniProtKB-KW"/>
</dbReference>
<evidence type="ECO:0000313" key="12">
    <source>
        <dbReference type="RefSeq" id="XP_011630822.1"/>
    </source>
</evidence>
<dbReference type="InterPro" id="IPR025605">
    <property type="entry name" value="OST-HTH/LOTUS_dom"/>
</dbReference>
<dbReference type="Gene3D" id="2.40.50.90">
    <property type="match status" value="3"/>
</dbReference>
<evidence type="ECO:0000313" key="10">
    <source>
        <dbReference type="RefSeq" id="XP_011630820.1"/>
    </source>
</evidence>
<feature type="region of interest" description="Disordered" evidence="5">
    <location>
        <begin position="159"/>
        <end position="188"/>
    </location>
</feature>
<evidence type="ECO:0000256" key="3">
    <source>
        <dbReference type="ARBA" id="ARBA00022737"/>
    </source>
</evidence>
<feature type="domain" description="Tudor" evidence="6">
    <location>
        <begin position="928"/>
        <end position="987"/>
    </location>
</feature>
<evidence type="ECO:0000256" key="2">
    <source>
        <dbReference type="ARBA" id="ARBA00022490"/>
    </source>
</evidence>
<dbReference type="Pfam" id="PF00567">
    <property type="entry name" value="TUDOR"/>
    <property type="match status" value="3"/>
</dbReference>
<sequence>MDIDEVIKNLRSCLISCKGGIKLDDLKKDYHMVAGEILPFKKFGYSSVDAFVRDIPDVSVIKKNGELYVEAVPSKTSAHLTKLVSRQKARRKIRPQKKWTPSRHNRGGSFPSNGFQSARSNHVNSSSFTKSTPGKSNLYTDFSRPIPLMETTVQCPLPINDKASFTPTTPPSTPIKRLKDKGMNPNTATVNQSVNNYKTIEDLRRKVLNDNTALPVINQKPKIVELRPPKPSERLKIISSTTPSPPIDNNGCTSTPISSNFNIPKMTPPFKIPDARKELEIHTNMLNLPPPIYKMYSKKEKNSTKTTIYASVKVGMHTLYTFPEDATSEEEAEKIAARLALVTLAKESSSPEVTTADEKLIKERILDIITQHHSGVFMHLLPECYNEQYGEALPHNWQTIIEECGDINQEKGVGDSTILCRSSLTLKRSESSPSSKNVSENIFLFNEKSCLQLNPIGPAVPDVQPVPEANIWQVITTYVESTVEIWIRLSDQNNEYVDMTNEMTRHYNQINKSTSVTCVIGDFYAVLDEYHWRRVKCIDFDTETGIATVFFIDEGYDGEYKSDVLHPLDKKFCNLKSQALRVGLQGLKDFRDCSQIVTEIENYLLPDQLFNVKVHGVETDEYGEYSIVTFYDTSHDDKDIDVNQVIFNKILDDMAVAFKLHAGKLIELYVTHIDKHGKIYAQLNSFIRTVLNSENISPLSTNDTVKAINFTKTYLVKYGSQWYRAKVIDIPDDRKVLVFLIDIGQIILIPREYLFHMDSVSKALQYIPPQAINIFLHNIDQSMYNERLVTRFRELVSDTDLLLAKVIRITSSGIPVMEIFKRVGPNNMLASINTSLIYDGELSKIDEDNNNNNKFKKRLERKNSRAPESVGKLNPPIIPPIGSYFDVHVTLVAHPGHFIVQPLENVNKLRAMMIELQKYCEAYDGPSLESVSEGKLYAGNLRGDWYRVYVTNIISENEISVYFCDYGDVTIIKRSSMQPLQSKFLELAYQAVKAKLVGIEPINVDWSVTDCVKFKELVLDKNFVSVVVETMFDDLSPVNGTMLGLQLIDVSQADIDIYIDRLLVEEKRAKYIDSKIDESKSLPS</sequence>
<keyword evidence="4" id="KW-0744">Spermatogenesis</keyword>
<evidence type="ECO:0000313" key="9">
    <source>
        <dbReference type="RefSeq" id="XP_011630819.1"/>
    </source>
</evidence>
<proteinExistence type="predicted"/>
<dbReference type="InterPro" id="IPR002999">
    <property type="entry name" value="Tudor"/>
</dbReference>
<dbReference type="GeneID" id="105422939"/>
<comment type="subcellular location">
    <subcellularLocation>
        <location evidence="1">Cytoplasm</location>
    </subcellularLocation>
</comment>
<evidence type="ECO:0000256" key="5">
    <source>
        <dbReference type="SAM" id="MobiDB-lite"/>
    </source>
</evidence>
<dbReference type="GO" id="GO:0030154">
    <property type="term" value="P:cell differentiation"/>
    <property type="evidence" value="ECO:0007669"/>
    <property type="project" value="UniProtKB-ARBA"/>
</dbReference>
<keyword evidence="8" id="KW-1185">Reference proteome</keyword>
<dbReference type="InterPro" id="IPR035437">
    <property type="entry name" value="SNase_OB-fold_sf"/>
</dbReference>
<dbReference type="SUPFAM" id="SSF63748">
    <property type="entry name" value="Tudor/PWWP/MBT"/>
    <property type="match status" value="3"/>
</dbReference>
<dbReference type="Proteomes" id="UP000504615">
    <property type="component" value="Unplaced"/>
</dbReference>
<keyword evidence="3" id="KW-0677">Repeat</keyword>
<evidence type="ECO:0000259" key="6">
    <source>
        <dbReference type="PROSITE" id="PS50304"/>
    </source>
</evidence>
<reference evidence="9 10" key="1">
    <citation type="submission" date="2025-04" db="UniProtKB">
        <authorList>
            <consortium name="RefSeq"/>
        </authorList>
    </citation>
    <scope>IDENTIFICATION</scope>
</reference>
<evidence type="ECO:0000256" key="1">
    <source>
        <dbReference type="ARBA" id="ARBA00004496"/>
    </source>
</evidence>
<dbReference type="KEGG" id="pbar:105422939"/>
<keyword evidence="2" id="KW-0963">Cytoplasm</keyword>
<dbReference type="PROSITE" id="PS50304">
    <property type="entry name" value="TUDOR"/>
    <property type="match status" value="1"/>
</dbReference>
<dbReference type="CDD" id="cd20379">
    <property type="entry name" value="Tudor_dTUD-like"/>
    <property type="match status" value="1"/>
</dbReference>
<dbReference type="Gene3D" id="2.30.30.140">
    <property type="match status" value="3"/>
</dbReference>
<organism evidence="8 12">
    <name type="scientific">Pogonomyrmex barbatus</name>
    <name type="common">red harvester ant</name>
    <dbReference type="NCBI Taxonomy" id="144034"/>
    <lineage>
        <taxon>Eukaryota</taxon>
        <taxon>Metazoa</taxon>
        <taxon>Ecdysozoa</taxon>
        <taxon>Arthropoda</taxon>
        <taxon>Hexapoda</taxon>
        <taxon>Insecta</taxon>
        <taxon>Pterygota</taxon>
        <taxon>Neoptera</taxon>
        <taxon>Endopterygota</taxon>
        <taxon>Hymenoptera</taxon>
        <taxon>Apocrita</taxon>
        <taxon>Aculeata</taxon>
        <taxon>Formicoidea</taxon>
        <taxon>Formicidae</taxon>
        <taxon>Myrmicinae</taxon>
        <taxon>Pogonomyrmex</taxon>
    </lineage>
</organism>
<feature type="domain" description="HTH OST-type" evidence="7">
    <location>
        <begin position="2"/>
        <end position="82"/>
    </location>
</feature>
<dbReference type="Gene3D" id="3.30.420.610">
    <property type="entry name" value="LOTUS domain-like"/>
    <property type="match status" value="2"/>
</dbReference>
<dbReference type="RefSeq" id="XP_011630820.1">
    <property type="nucleotide sequence ID" value="XM_011632518.2"/>
</dbReference>
<accession>A0A6I9VSQ1</accession>
<dbReference type="PANTHER" id="PTHR22948">
    <property type="entry name" value="TUDOR DOMAIN CONTAINING PROTEIN"/>
    <property type="match status" value="1"/>
</dbReference>
<dbReference type="PROSITE" id="PS51644">
    <property type="entry name" value="HTH_OST"/>
    <property type="match status" value="2"/>
</dbReference>
<feature type="compositionally biased region" description="Basic residues" evidence="5">
    <location>
        <begin position="86"/>
        <end position="106"/>
    </location>
</feature>
<dbReference type="CTD" id="37304"/>
<dbReference type="CDD" id="cd09972">
    <property type="entry name" value="LOTUS_TDRD_OSKAR"/>
    <property type="match status" value="1"/>
</dbReference>
<evidence type="ECO:0000256" key="4">
    <source>
        <dbReference type="ARBA" id="ARBA00022871"/>
    </source>
</evidence>
<name>A0A6I9VSQ1_9HYME</name>
<dbReference type="OrthoDB" id="10034606at2759"/>
<dbReference type="GO" id="GO:0005737">
    <property type="term" value="C:cytoplasm"/>
    <property type="evidence" value="ECO:0007669"/>
    <property type="project" value="UniProtKB-SubCell"/>
</dbReference>
<gene>
    <name evidence="9 10 11 12" type="primary">LOC105422939</name>
</gene>
<dbReference type="RefSeq" id="XP_011630821.1">
    <property type="nucleotide sequence ID" value="XM_011632519.1"/>
</dbReference>
<feature type="region of interest" description="Disordered" evidence="5">
    <location>
        <begin position="86"/>
        <end position="136"/>
    </location>
</feature>
<dbReference type="InterPro" id="IPR050621">
    <property type="entry name" value="Tudor_domain_containing"/>
</dbReference>
<dbReference type="AlphaFoldDB" id="A0A6I9VSQ1"/>
<dbReference type="SMART" id="SM00333">
    <property type="entry name" value="TUDOR"/>
    <property type="match status" value="3"/>
</dbReference>
<feature type="domain" description="HTH OST-type" evidence="7">
    <location>
        <begin position="357"/>
        <end position="424"/>
    </location>
</feature>